<dbReference type="Pfam" id="PF04389">
    <property type="entry name" value="Peptidase_M28"/>
    <property type="match status" value="1"/>
</dbReference>
<dbReference type="InterPro" id="IPR036757">
    <property type="entry name" value="TFR-like_dimer_dom_sf"/>
</dbReference>
<organism evidence="5 6">
    <name type="scientific">Parelaphostrongylus tenuis</name>
    <name type="common">Meningeal worm</name>
    <dbReference type="NCBI Taxonomy" id="148309"/>
    <lineage>
        <taxon>Eukaryota</taxon>
        <taxon>Metazoa</taxon>
        <taxon>Ecdysozoa</taxon>
        <taxon>Nematoda</taxon>
        <taxon>Chromadorea</taxon>
        <taxon>Rhabditida</taxon>
        <taxon>Rhabditina</taxon>
        <taxon>Rhabditomorpha</taxon>
        <taxon>Strongyloidea</taxon>
        <taxon>Metastrongylidae</taxon>
        <taxon>Parelaphostrongylus</taxon>
    </lineage>
</organism>
<dbReference type="InterPro" id="IPR003137">
    <property type="entry name" value="PA_domain"/>
</dbReference>
<dbReference type="Gene3D" id="3.40.630.10">
    <property type="entry name" value="Zn peptidases"/>
    <property type="match status" value="1"/>
</dbReference>
<dbReference type="SUPFAM" id="SSF47672">
    <property type="entry name" value="Transferrin receptor-like dimerisation domain"/>
    <property type="match status" value="1"/>
</dbReference>
<evidence type="ECO:0000259" key="2">
    <source>
        <dbReference type="Pfam" id="PF02225"/>
    </source>
</evidence>
<dbReference type="Gene3D" id="1.20.930.40">
    <property type="entry name" value="Transferrin receptor-like, dimerisation domain"/>
    <property type="match status" value="1"/>
</dbReference>
<dbReference type="Proteomes" id="UP001196413">
    <property type="component" value="Unassembled WGS sequence"/>
</dbReference>
<dbReference type="InterPro" id="IPR039373">
    <property type="entry name" value="Peptidase_M28B"/>
</dbReference>
<dbReference type="Gene3D" id="3.50.30.30">
    <property type="match status" value="1"/>
</dbReference>
<dbReference type="InterPro" id="IPR007365">
    <property type="entry name" value="TFR-like_dimer_dom"/>
</dbReference>
<feature type="domain" description="Transferrin receptor-like dimerisation" evidence="3">
    <location>
        <begin position="476"/>
        <end position="584"/>
    </location>
</feature>
<dbReference type="GO" id="GO:0004177">
    <property type="term" value="F:aminopeptidase activity"/>
    <property type="evidence" value="ECO:0007669"/>
    <property type="project" value="UniProtKB-KW"/>
</dbReference>
<evidence type="ECO:0000313" key="5">
    <source>
        <dbReference type="EMBL" id="KAJ1360572.1"/>
    </source>
</evidence>
<keyword evidence="5" id="KW-0031">Aminopeptidase</keyword>
<reference evidence="5" key="1">
    <citation type="submission" date="2021-06" db="EMBL/GenBank/DDBJ databases">
        <title>Parelaphostrongylus tenuis whole genome reference sequence.</title>
        <authorList>
            <person name="Garwood T.J."/>
            <person name="Larsen P.A."/>
            <person name="Fountain-Jones N.M."/>
            <person name="Garbe J.R."/>
            <person name="Macchietto M.G."/>
            <person name="Kania S.A."/>
            <person name="Gerhold R.W."/>
            <person name="Richards J.E."/>
            <person name="Wolf T.M."/>
        </authorList>
    </citation>
    <scope>NUCLEOTIDE SEQUENCE</scope>
    <source>
        <strain evidence="5">MNPRO001-30</strain>
        <tissue evidence="5">Meninges</tissue>
    </source>
</reference>
<evidence type="ECO:0000259" key="3">
    <source>
        <dbReference type="Pfam" id="PF04253"/>
    </source>
</evidence>
<keyword evidence="5" id="KW-0378">Hydrolase</keyword>
<accession>A0AAD5ML95</accession>
<dbReference type="SUPFAM" id="SSF52025">
    <property type="entry name" value="PA domain"/>
    <property type="match status" value="1"/>
</dbReference>
<dbReference type="Pfam" id="PF02225">
    <property type="entry name" value="PA"/>
    <property type="match status" value="1"/>
</dbReference>
<dbReference type="InterPro" id="IPR046450">
    <property type="entry name" value="PA_dom_sf"/>
</dbReference>
<sequence length="595" mass="67004">MSLYDQQKDGRSEVWWNAYSANGSVEGRIVYCNFGTPRDFKTLEENGIDVNGSIVLMRYGGLVRSEKVAEAEKRGAIGAVLFSDPAHYMSSSNNESFPHSMSLPGSAAQRGTIGRVPGDPLTPLLPALPYVTRTETIATMRKKKLLPTIPVTPIGYHDTQRIMEYMDGPLVTRSDWTGGLQSYRWNSRRKFRLSVSSRFVKRTITNIIATFNGNEEPDRWIMLGNHIDAWGKGAIDPISGTAVQLEVARVVSEVFRSTPPRRSLVFCHWDAEEFGLIGSSEWIEQRLGILQRRAVAYINVDHIAGGRSLDIKAVPMLYRTIVEATKRTLYSNGSAVGSLFDSLKHFRRGGMSTKYRGVLEIGLPDGGSDYQRFITFAGIPAADLKLEPTPGQSYALYHTMYETPWTVENLIDPSFSSFTLIGQLWLEIVHRLANSLIIPFNVLDYSQSLMTLFQRVETFLLKMSLGKVAPWLPYKLSNLKIALRRLQITARKIQREAQHITNGQNDVSLQRLDSINTRLQYIERSFLDPTDVSNPYYRHLVFSPSTHSSRFTSFSSILDPAISYQITNNQTHLHQLAIAITKAQYAVESAIDTLY</sequence>
<evidence type="ECO:0000256" key="1">
    <source>
        <dbReference type="ARBA" id="ARBA00005634"/>
    </source>
</evidence>
<dbReference type="FunFam" id="3.40.630.10:FF:000101">
    <property type="entry name" value="N-acetylated alpha-linked acidic dipeptidase like 1"/>
    <property type="match status" value="1"/>
</dbReference>
<feature type="domain" description="Peptidase M28" evidence="4">
    <location>
        <begin position="206"/>
        <end position="405"/>
    </location>
</feature>
<protein>
    <submittedName>
        <fullName evidence="5">Aminopeptidase naaladl1</fullName>
    </submittedName>
</protein>
<dbReference type="SUPFAM" id="SSF53187">
    <property type="entry name" value="Zn-dependent exopeptidases"/>
    <property type="match status" value="1"/>
</dbReference>
<comment type="caution">
    <text evidence="5">The sequence shown here is derived from an EMBL/GenBank/DDBJ whole genome shotgun (WGS) entry which is preliminary data.</text>
</comment>
<dbReference type="GO" id="GO:0004180">
    <property type="term" value="F:carboxypeptidase activity"/>
    <property type="evidence" value="ECO:0007669"/>
    <property type="project" value="TreeGrafter"/>
</dbReference>
<dbReference type="PANTHER" id="PTHR10404:SF46">
    <property type="entry name" value="VACUOLAR PROTEIN SORTING-ASSOCIATED PROTEIN 70"/>
    <property type="match status" value="1"/>
</dbReference>
<dbReference type="InterPro" id="IPR007484">
    <property type="entry name" value="Peptidase_M28"/>
</dbReference>
<keyword evidence="6" id="KW-1185">Reference proteome</keyword>
<dbReference type="EMBL" id="JAHQIW010003911">
    <property type="protein sequence ID" value="KAJ1360572.1"/>
    <property type="molecule type" value="Genomic_DNA"/>
</dbReference>
<dbReference type="AlphaFoldDB" id="A0AAD5ML95"/>
<dbReference type="PANTHER" id="PTHR10404">
    <property type="entry name" value="N-ACETYLATED-ALPHA-LINKED ACIDIC DIPEPTIDASE"/>
    <property type="match status" value="1"/>
</dbReference>
<comment type="similarity">
    <text evidence="1">Belongs to the peptidase M28 family. M28B subfamily.</text>
</comment>
<dbReference type="Pfam" id="PF04253">
    <property type="entry name" value="TFR_dimer"/>
    <property type="match status" value="1"/>
</dbReference>
<gene>
    <name evidence="5" type="primary">NAALADL1_1</name>
    <name evidence="5" type="ORF">KIN20_019586</name>
</gene>
<evidence type="ECO:0000259" key="4">
    <source>
        <dbReference type="Pfam" id="PF04389"/>
    </source>
</evidence>
<evidence type="ECO:0000313" key="6">
    <source>
        <dbReference type="Proteomes" id="UP001196413"/>
    </source>
</evidence>
<proteinExistence type="inferred from homology"/>
<name>A0AAD5ML95_PARTN</name>
<keyword evidence="5" id="KW-0645">Protease</keyword>
<feature type="domain" description="PA" evidence="2">
    <location>
        <begin position="25"/>
        <end position="105"/>
    </location>
</feature>